<reference evidence="2 3" key="1">
    <citation type="submission" date="2018-11" db="EMBL/GenBank/DDBJ databases">
        <title>Sequencing the genomes of 1000 actinobacteria strains.</title>
        <authorList>
            <person name="Klenk H.-P."/>
        </authorList>
    </citation>
    <scope>NUCLEOTIDE SEQUENCE [LARGE SCALE GENOMIC DNA]</scope>
    <source>
        <strain evidence="2 3">DSM 44781</strain>
    </source>
</reference>
<dbReference type="PANTHER" id="PTHR43586">
    <property type="entry name" value="CYSTEINE DESULFURASE"/>
    <property type="match status" value="1"/>
</dbReference>
<keyword evidence="3" id="KW-1185">Reference proteome</keyword>
<dbReference type="GO" id="GO:0016829">
    <property type="term" value="F:lyase activity"/>
    <property type="evidence" value="ECO:0007669"/>
    <property type="project" value="UniProtKB-KW"/>
</dbReference>
<dbReference type="PANTHER" id="PTHR43586:SF24">
    <property type="entry name" value="BLR4730 PROTEIN"/>
    <property type="match status" value="1"/>
</dbReference>
<protein>
    <submittedName>
        <fullName evidence="2">Selenocysteine lyase/cysteine desulfurase</fullName>
    </submittedName>
</protein>
<name>A0A3N4RS13_9ACTN</name>
<dbReference type="Pfam" id="PF00266">
    <property type="entry name" value="Aminotran_5"/>
    <property type="match status" value="1"/>
</dbReference>
<proteinExistence type="predicted"/>
<sequence length="398" mass="42832">MAGIDVERVRRETAGVGRVVHLDNAGAALQPRAVVDAVVEHLRLEEEVGGYEAARRQAGRIERTYDALAGLIGAGRDDIALVENATRAWDMAFYALPWAPGDRILTARAEYASNAIAFLQTARRHGVSVETVPDDADGQLDVDALRAMVDERVRLIAVTHVPTQGGLVNPAAEIGRAAREAGAVYLLDACQSVGQLPLDVGRIGCDLLTAPGRKFLRGPRGTGFLYCSPRIRARLEPPFLDLHAATWTSADSYRVRADARRFESWEANHAARIGLGVAAEYALALGPDAIAERATRLGAALRERLRARPGVRVHDRGARRCALVTFTVEGRDSQDVAGALRAAGVNVSVSLAEYARWDFDARSLASVVRASPHYYNTEAELDRLVEALPAPVVGPTGA</sequence>
<dbReference type="InterPro" id="IPR000192">
    <property type="entry name" value="Aminotrans_V_dom"/>
</dbReference>
<evidence type="ECO:0000313" key="3">
    <source>
        <dbReference type="Proteomes" id="UP000266906"/>
    </source>
</evidence>
<dbReference type="AlphaFoldDB" id="A0A3N4RS13"/>
<feature type="domain" description="Aminotransferase class V" evidence="1">
    <location>
        <begin position="20"/>
        <end position="384"/>
    </location>
</feature>
<evidence type="ECO:0000259" key="1">
    <source>
        <dbReference type="Pfam" id="PF00266"/>
    </source>
</evidence>
<dbReference type="Gene3D" id="3.90.1150.10">
    <property type="entry name" value="Aspartate Aminotransferase, domain 1"/>
    <property type="match status" value="1"/>
</dbReference>
<dbReference type="Proteomes" id="UP000266906">
    <property type="component" value="Unassembled WGS sequence"/>
</dbReference>
<evidence type="ECO:0000313" key="2">
    <source>
        <dbReference type="EMBL" id="RPE36212.1"/>
    </source>
</evidence>
<dbReference type="RefSeq" id="WP_244259976.1">
    <property type="nucleotide sequence ID" value="NZ_JBEYIY010000049.1"/>
</dbReference>
<dbReference type="InterPro" id="IPR015424">
    <property type="entry name" value="PyrdxlP-dep_Trfase"/>
</dbReference>
<organism evidence="2 3">
    <name type="scientific">Kitasatospora cineracea</name>
    <dbReference type="NCBI Taxonomy" id="88074"/>
    <lineage>
        <taxon>Bacteria</taxon>
        <taxon>Bacillati</taxon>
        <taxon>Actinomycetota</taxon>
        <taxon>Actinomycetes</taxon>
        <taxon>Kitasatosporales</taxon>
        <taxon>Streptomycetaceae</taxon>
        <taxon>Kitasatospora</taxon>
    </lineage>
</organism>
<dbReference type="Gene3D" id="3.40.640.10">
    <property type="entry name" value="Type I PLP-dependent aspartate aminotransferase-like (Major domain)"/>
    <property type="match status" value="1"/>
</dbReference>
<dbReference type="SUPFAM" id="SSF53383">
    <property type="entry name" value="PLP-dependent transferases"/>
    <property type="match status" value="1"/>
</dbReference>
<dbReference type="InterPro" id="IPR015422">
    <property type="entry name" value="PyrdxlP-dep_Trfase_small"/>
</dbReference>
<accession>A0A3N4RS13</accession>
<dbReference type="InterPro" id="IPR015421">
    <property type="entry name" value="PyrdxlP-dep_Trfase_major"/>
</dbReference>
<gene>
    <name evidence="2" type="ORF">EDD38_4581</name>
</gene>
<dbReference type="EMBL" id="RKQG01000001">
    <property type="protein sequence ID" value="RPE36212.1"/>
    <property type="molecule type" value="Genomic_DNA"/>
</dbReference>
<comment type="caution">
    <text evidence="2">The sequence shown here is derived from an EMBL/GenBank/DDBJ whole genome shotgun (WGS) entry which is preliminary data.</text>
</comment>
<keyword evidence="2" id="KW-0456">Lyase</keyword>